<dbReference type="SUPFAM" id="SSF53597">
    <property type="entry name" value="Dihydrofolate reductase-like"/>
    <property type="match status" value="1"/>
</dbReference>
<keyword evidence="5" id="KW-0521">NADP</keyword>
<comment type="caution">
    <text evidence="9">The sequence shown here is derived from an EMBL/GenBank/DDBJ whole genome shotgun (WGS) entry which is preliminary data.</text>
</comment>
<keyword evidence="10" id="KW-1185">Reference proteome</keyword>
<dbReference type="PANTHER" id="PTHR48069:SF3">
    <property type="entry name" value="DIHYDROFOLATE REDUCTASE"/>
    <property type="match status" value="1"/>
</dbReference>
<reference evidence="9 10" key="1">
    <citation type="journal article" name="Sci. Rep.">
        <title>Genome-scale phylogenetic analyses confirm Olpidium as the closest living zoosporic fungus to the non-flagellated, terrestrial fungi.</title>
        <authorList>
            <person name="Chang Y."/>
            <person name="Rochon D."/>
            <person name="Sekimoto S."/>
            <person name="Wang Y."/>
            <person name="Chovatia M."/>
            <person name="Sandor L."/>
            <person name="Salamov A."/>
            <person name="Grigoriev I.V."/>
            <person name="Stajich J.E."/>
            <person name="Spatafora J.W."/>
        </authorList>
    </citation>
    <scope>NUCLEOTIDE SEQUENCE [LARGE SCALE GENOMIC DNA]</scope>
    <source>
        <strain evidence="9">S191</strain>
    </source>
</reference>
<evidence type="ECO:0000313" key="9">
    <source>
        <dbReference type="EMBL" id="KAG5459073.1"/>
    </source>
</evidence>
<keyword evidence="4" id="KW-0554">One-carbon metabolism</keyword>
<comment type="pathway">
    <text evidence="1">Cofactor biosynthesis; tetrahydrofolate biosynthesis; 5,6,7,8-tetrahydrofolate from 7,8-dihydrofolate: step 1/1.</text>
</comment>
<dbReference type="InterPro" id="IPR024072">
    <property type="entry name" value="DHFR-like_dom_sf"/>
</dbReference>
<name>A0A8H7ZT08_9FUNG</name>
<dbReference type="PROSITE" id="PS51330">
    <property type="entry name" value="DHFR_2"/>
    <property type="match status" value="1"/>
</dbReference>
<organism evidence="9 10">
    <name type="scientific">Olpidium bornovanus</name>
    <dbReference type="NCBI Taxonomy" id="278681"/>
    <lineage>
        <taxon>Eukaryota</taxon>
        <taxon>Fungi</taxon>
        <taxon>Fungi incertae sedis</taxon>
        <taxon>Olpidiomycota</taxon>
        <taxon>Olpidiomycotina</taxon>
        <taxon>Olpidiomycetes</taxon>
        <taxon>Olpidiales</taxon>
        <taxon>Olpidiaceae</taxon>
        <taxon>Olpidium</taxon>
    </lineage>
</organism>
<evidence type="ECO:0000313" key="10">
    <source>
        <dbReference type="Proteomes" id="UP000673691"/>
    </source>
</evidence>
<dbReference type="GO" id="GO:0046452">
    <property type="term" value="P:dihydrofolate metabolic process"/>
    <property type="evidence" value="ECO:0007669"/>
    <property type="project" value="TreeGrafter"/>
</dbReference>
<dbReference type="InterPro" id="IPR012259">
    <property type="entry name" value="DHFR"/>
</dbReference>
<dbReference type="Pfam" id="PF00186">
    <property type="entry name" value="DHFR_1"/>
    <property type="match status" value="1"/>
</dbReference>
<gene>
    <name evidence="9" type="ORF">BJ554DRAFT_584</name>
</gene>
<protein>
    <recommendedName>
        <fullName evidence="3">Dihydrofolate reductase</fullName>
        <ecNumber evidence="2">1.5.1.3</ecNumber>
    </recommendedName>
</protein>
<evidence type="ECO:0000259" key="8">
    <source>
        <dbReference type="PROSITE" id="PS51330"/>
    </source>
</evidence>
<feature type="domain" description="DHFR" evidence="8">
    <location>
        <begin position="4"/>
        <end position="223"/>
    </location>
</feature>
<evidence type="ECO:0000256" key="3">
    <source>
        <dbReference type="ARBA" id="ARBA00018886"/>
    </source>
</evidence>
<dbReference type="GO" id="GO:0004146">
    <property type="term" value="F:dihydrofolate reductase activity"/>
    <property type="evidence" value="ECO:0007669"/>
    <property type="project" value="UniProtKB-EC"/>
</dbReference>
<evidence type="ECO:0000256" key="6">
    <source>
        <dbReference type="ARBA" id="ARBA00023002"/>
    </source>
</evidence>
<dbReference type="AlphaFoldDB" id="A0A8H7ZT08"/>
<evidence type="ECO:0000256" key="2">
    <source>
        <dbReference type="ARBA" id="ARBA00012856"/>
    </source>
</evidence>
<dbReference type="UniPathway" id="UPA00077">
    <property type="reaction ID" value="UER00158"/>
</dbReference>
<proteinExistence type="inferred from homology"/>
<accession>A0A8H7ZT08</accession>
<dbReference type="OrthoDB" id="414698at2759"/>
<dbReference type="GO" id="GO:0046654">
    <property type="term" value="P:tetrahydrofolate biosynthetic process"/>
    <property type="evidence" value="ECO:0007669"/>
    <property type="project" value="UniProtKB-UniPathway"/>
</dbReference>
<dbReference type="GO" id="GO:0006730">
    <property type="term" value="P:one-carbon metabolic process"/>
    <property type="evidence" value="ECO:0007669"/>
    <property type="project" value="UniProtKB-KW"/>
</dbReference>
<dbReference type="InterPro" id="IPR001796">
    <property type="entry name" value="DHFR_dom"/>
</dbReference>
<dbReference type="CDD" id="cd00209">
    <property type="entry name" value="DHFR"/>
    <property type="match status" value="1"/>
</dbReference>
<evidence type="ECO:0000256" key="1">
    <source>
        <dbReference type="ARBA" id="ARBA00004903"/>
    </source>
</evidence>
<evidence type="ECO:0000256" key="7">
    <source>
        <dbReference type="RuleBase" id="RU004474"/>
    </source>
</evidence>
<comment type="similarity">
    <text evidence="7">Belongs to the dihydrofolate reductase family.</text>
</comment>
<dbReference type="PRINTS" id="PR00070">
    <property type="entry name" value="DHFR"/>
</dbReference>
<evidence type="ECO:0000256" key="4">
    <source>
        <dbReference type="ARBA" id="ARBA00022563"/>
    </source>
</evidence>
<dbReference type="EC" id="1.5.1.3" evidence="2"/>
<dbReference type="PANTHER" id="PTHR48069">
    <property type="entry name" value="DIHYDROFOLATE REDUCTASE"/>
    <property type="match status" value="1"/>
</dbReference>
<dbReference type="Gene3D" id="3.40.430.10">
    <property type="entry name" value="Dihydrofolate Reductase, subunit A"/>
    <property type="match status" value="1"/>
</dbReference>
<sequence>MTVNVTLIVAATRDGGIGKAGALPWRLRGDMAFFRQVTTNLLSAEDRRRGAVVNAVIMGRKTWESLPESFRPLRGRLNIVLSRNQSFVSSLHGVPMVLSCTSLTDALGAVETYRAGALTGYPPKVASVFVIGGANVYEQALPFANRIFLTRILHPDNLDCDVFFNAVAEDRTGQLKTADDGWVKRSNAEFDEVLLEAGLAGTGKGGKVEEEKGIQYEYRLYERQKKTE</sequence>
<dbReference type="PROSITE" id="PS00075">
    <property type="entry name" value="DHFR_1"/>
    <property type="match status" value="1"/>
</dbReference>
<dbReference type="InterPro" id="IPR017925">
    <property type="entry name" value="DHFR_CS"/>
</dbReference>
<dbReference type="Proteomes" id="UP000673691">
    <property type="component" value="Unassembled WGS sequence"/>
</dbReference>
<dbReference type="EMBL" id="JAEFCI010007428">
    <property type="protein sequence ID" value="KAG5459073.1"/>
    <property type="molecule type" value="Genomic_DNA"/>
</dbReference>
<dbReference type="GO" id="GO:0050661">
    <property type="term" value="F:NADP binding"/>
    <property type="evidence" value="ECO:0007669"/>
    <property type="project" value="InterPro"/>
</dbReference>
<dbReference type="GO" id="GO:0046655">
    <property type="term" value="P:folic acid metabolic process"/>
    <property type="evidence" value="ECO:0007669"/>
    <property type="project" value="TreeGrafter"/>
</dbReference>
<evidence type="ECO:0000256" key="5">
    <source>
        <dbReference type="ARBA" id="ARBA00022857"/>
    </source>
</evidence>
<keyword evidence="6" id="KW-0560">Oxidoreductase</keyword>
<dbReference type="GO" id="GO:0005739">
    <property type="term" value="C:mitochondrion"/>
    <property type="evidence" value="ECO:0007669"/>
    <property type="project" value="TreeGrafter"/>
</dbReference>